<evidence type="ECO:0000313" key="4">
    <source>
        <dbReference type="Proteomes" id="UP000630923"/>
    </source>
</evidence>
<proteinExistence type="predicted"/>
<keyword evidence="1 3" id="KW-0378">Hydrolase</keyword>
<reference evidence="3" key="1">
    <citation type="journal article" date="2014" name="Int. J. Syst. Evol. Microbiol.">
        <title>Complete genome sequence of Corynebacterium casei LMG S-19264T (=DSM 44701T), isolated from a smear-ripened cheese.</title>
        <authorList>
            <consortium name="US DOE Joint Genome Institute (JGI-PGF)"/>
            <person name="Walter F."/>
            <person name="Albersmeier A."/>
            <person name="Kalinowski J."/>
            <person name="Ruckert C."/>
        </authorList>
    </citation>
    <scope>NUCLEOTIDE SEQUENCE</scope>
    <source>
        <strain evidence="3">KCTC 42590</strain>
    </source>
</reference>
<sequence length="371" mass="41545">MGAFLLCVAVYSYFLWPGFAPDLDQPPKDYIQHIESYGTPSARNVVGIEPFMEPLDYATAERFQTKLDLYFRRAKKEGWFQKNTIVVLPEHIGTWLVASDQKSRVYNASTLTSASSYIAAWHPLQILKNLIIFDQEDKKVEAALFRSRSSEMAKMQYDIFGELAKKYQITLVAGSSILMTPGVFDRTLSYGHGPLFNAGFVFGPDGKPMVDAIRKVHPVTDEVGLIRRGVADYLPTFSASEINFAVLICADSWFADTYGAVKSASPDIIIVPAFLSDQSWEMPWQGYRDDQPAFDGWKADVGRISEGEAWQTYTLTQPDHTKIAEYGMTVFLKGTLWDIKGSGRALIKQGDTQHVGQNGDDGAALYNLWLQ</sequence>
<comment type="caution">
    <text evidence="3">The sequence shown here is derived from an EMBL/GenBank/DDBJ whole genome shotgun (WGS) entry which is preliminary data.</text>
</comment>
<evidence type="ECO:0000313" key="3">
    <source>
        <dbReference type="EMBL" id="GHF27807.1"/>
    </source>
</evidence>
<dbReference type="Proteomes" id="UP000630923">
    <property type="component" value="Unassembled WGS sequence"/>
</dbReference>
<keyword evidence="4" id="KW-1185">Reference proteome</keyword>
<dbReference type="PANTHER" id="PTHR43674">
    <property type="entry name" value="NITRILASE C965.09-RELATED"/>
    <property type="match status" value="1"/>
</dbReference>
<dbReference type="SUPFAM" id="SSF56317">
    <property type="entry name" value="Carbon-nitrogen hydrolase"/>
    <property type="match status" value="1"/>
</dbReference>
<protein>
    <submittedName>
        <fullName evidence="3">Carbon-nitrogen hydrolase</fullName>
    </submittedName>
</protein>
<evidence type="ECO:0000256" key="1">
    <source>
        <dbReference type="ARBA" id="ARBA00022801"/>
    </source>
</evidence>
<dbReference type="Gene3D" id="3.60.110.10">
    <property type="entry name" value="Carbon-nitrogen hydrolase"/>
    <property type="match status" value="1"/>
</dbReference>
<dbReference type="InterPro" id="IPR050345">
    <property type="entry name" value="Aliph_Amidase/BUP"/>
</dbReference>
<evidence type="ECO:0000259" key="2">
    <source>
        <dbReference type="Pfam" id="PF00795"/>
    </source>
</evidence>
<organism evidence="3 4">
    <name type="scientific">Kordiimonas sediminis</name>
    <dbReference type="NCBI Taxonomy" id="1735581"/>
    <lineage>
        <taxon>Bacteria</taxon>
        <taxon>Pseudomonadati</taxon>
        <taxon>Pseudomonadota</taxon>
        <taxon>Alphaproteobacteria</taxon>
        <taxon>Kordiimonadales</taxon>
        <taxon>Kordiimonadaceae</taxon>
        <taxon>Kordiimonas</taxon>
    </lineage>
</organism>
<dbReference type="InterPro" id="IPR003010">
    <property type="entry name" value="C-N_Hydrolase"/>
</dbReference>
<dbReference type="GO" id="GO:0016811">
    <property type="term" value="F:hydrolase activity, acting on carbon-nitrogen (but not peptide) bonds, in linear amides"/>
    <property type="evidence" value="ECO:0007669"/>
    <property type="project" value="TreeGrafter"/>
</dbReference>
<dbReference type="EMBL" id="BNCI01000002">
    <property type="protein sequence ID" value="GHF27807.1"/>
    <property type="molecule type" value="Genomic_DNA"/>
</dbReference>
<gene>
    <name evidence="3" type="ORF">GCM10017044_23670</name>
</gene>
<accession>A0A919E9N6</accession>
<dbReference type="Pfam" id="PF00795">
    <property type="entry name" value="CN_hydrolase"/>
    <property type="match status" value="1"/>
</dbReference>
<dbReference type="AlphaFoldDB" id="A0A919E9N6"/>
<dbReference type="PANTHER" id="PTHR43674:SF13">
    <property type="entry name" value="CN HYDROLASE DOMAIN-CONTAINING PROTEIN"/>
    <property type="match status" value="1"/>
</dbReference>
<dbReference type="InterPro" id="IPR036526">
    <property type="entry name" value="C-N_Hydrolase_sf"/>
</dbReference>
<feature type="domain" description="CN hydrolase" evidence="2">
    <location>
        <begin position="134"/>
        <end position="276"/>
    </location>
</feature>
<name>A0A919E9N6_9PROT</name>
<reference evidence="3" key="2">
    <citation type="submission" date="2020-09" db="EMBL/GenBank/DDBJ databases">
        <authorList>
            <person name="Sun Q."/>
            <person name="Kim S."/>
        </authorList>
    </citation>
    <scope>NUCLEOTIDE SEQUENCE</scope>
    <source>
        <strain evidence="3">KCTC 42590</strain>
    </source>
</reference>